<dbReference type="GO" id="GO:0000105">
    <property type="term" value="P:L-histidine biosynthetic process"/>
    <property type="evidence" value="ECO:0007669"/>
    <property type="project" value="UniProtKB-UniPathway"/>
</dbReference>
<keyword evidence="9" id="KW-0368">Histidine biosynthesis</keyword>
<feature type="domain" description="Phosphoribosyl-AMP cyclohydrolase" evidence="11">
    <location>
        <begin position="116"/>
        <end position="196"/>
    </location>
</feature>
<evidence type="ECO:0000256" key="5">
    <source>
        <dbReference type="ARBA" id="ARBA00007731"/>
    </source>
</evidence>
<proteinExistence type="inferred from homology"/>
<dbReference type="InterPro" id="IPR002696">
    <property type="entry name" value="Membr_insert_effic_factor_YidD"/>
</dbReference>
<evidence type="ECO:0000256" key="7">
    <source>
        <dbReference type="ARBA" id="ARBA00022605"/>
    </source>
</evidence>
<dbReference type="PANTHER" id="PTHR42945">
    <property type="entry name" value="HISTIDINE BIOSYNTHESIS BIFUNCTIONAL PROTEIN"/>
    <property type="match status" value="1"/>
</dbReference>
<dbReference type="NCBIfam" id="TIGR00278">
    <property type="entry name" value="membrane protein insertion efficiency factor YidD"/>
    <property type="match status" value="1"/>
</dbReference>
<keyword evidence="7" id="KW-0028">Amino-acid biosynthesis</keyword>
<evidence type="ECO:0000259" key="11">
    <source>
        <dbReference type="Pfam" id="PF01502"/>
    </source>
</evidence>
<dbReference type="FunFam" id="3.10.20.810:FF:000001">
    <property type="entry name" value="Histidine biosynthesis bifunctional protein HisIE"/>
    <property type="match status" value="1"/>
</dbReference>
<dbReference type="GO" id="GO:0004635">
    <property type="term" value="F:phosphoribosyl-AMP cyclohydrolase activity"/>
    <property type="evidence" value="ECO:0007669"/>
    <property type="project" value="UniProtKB-EC"/>
</dbReference>
<comment type="subcellular location">
    <subcellularLocation>
        <location evidence="10">Cell membrane</location>
        <topology evidence="10">Peripheral membrane protein</topology>
        <orientation evidence="10">Cytoplasmic side</orientation>
    </subcellularLocation>
</comment>
<sequence>MATTQSLTRKLAILPIRAYQLMVSPLFPPSCRHIPTCSQYMVEAIAEWGALKGVSIGMKRLAHCHPWGTSGYDPVPRKLLVPETLEETDGLDLQFEKRGGLIPVAIQEFSTGQILMQAYTNREAFDYTLAHGKAAFWSTSRNELWIKGATSGNTLSVDRILVDCDQDALVYQVTLRGEGVCHTIGRDGRNRKACFYRDYDSDTGKWRFIRGME</sequence>
<gene>
    <name evidence="12" type="ORF">SAMN05421740_102201</name>
</gene>
<dbReference type="Pfam" id="PF01809">
    <property type="entry name" value="YidD"/>
    <property type="match status" value="1"/>
</dbReference>
<comment type="catalytic activity">
    <reaction evidence="1">
        <text>1-(5-phospho-beta-D-ribosyl)-5'-AMP + H2O = 1-(5-phospho-beta-D-ribosyl)-5-[(5-phospho-beta-D-ribosylamino)methylideneamino]imidazole-4-carboxamide</text>
        <dbReference type="Rhea" id="RHEA:20049"/>
        <dbReference type="ChEBI" id="CHEBI:15377"/>
        <dbReference type="ChEBI" id="CHEBI:58435"/>
        <dbReference type="ChEBI" id="CHEBI:59457"/>
        <dbReference type="EC" id="3.5.4.19"/>
    </reaction>
</comment>
<evidence type="ECO:0000313" key="13">
    <source>
        <dbReference type="Proteomes" id="UP000198916"/>
    </source>
</evidence>
<dbReference type="HAMAP" id="MF_00386">
    <property type="entry name" value="UPF0161_YidD"/>
    <property type="match status" value="1"/>
</dbReference>
<dbReference type="SUPFAM" id="SSF141734">
    <property type="entry name" value="HisI-like"/>
    <property type="match status" value="1"/>
</dbReference>
<dbReference type="PANTHER" id="PTHR42945:SF1">
    <property type="entry name" value="HISTIDINE BIOSYNTHESIS BIFUNCTIONAL PROTEIN HIS7"/>
    <property type="match status" value="1"/>
</dbReference>
<dbReference type="Pfam" id="PF01502">
    <property type="entry name" value="PRA-CH"/>
    <property type="match status" value="1"/>
</dbReference>
<dbReference type="InterPro" id="IPR002496">
    <property type="entry name" value="PRib_AMP_CycHydrolase_dom"/>
</dbReference>
<evidence type="ECO:0000256" key="6">
    <source>
        <dbReference type="ARBA" id="ARBA00008299"/>
    </source>
</evidence>
<dbReference type="RefSeq" id="WP_218145347.1">
    <property type="nucleotide sequence ID" value="NZ_FNZR01000002.1"/>
</dbReference>
<comment type="catalytic activity">
    <reaction evidence="2">
        <text>1-(5-phospho-beta-D-ribosyl)-ATP + H2O = 1-(5-phospho-beta-D-ribosyl)-5'-AMP + diphosphate + H(+)</text>
        <dbReference type="Rhea" id="RHEA:22828"/>
        <dbReference type="ChEBI" id="CHEBI:15377"/>
        <dbReference type="ChEBI" id="CHEBI:15378"/>
        <dbReference type="ChEBI" id="CHEBI:33019"/>
        <dbReference type="ChEBI" id="CHEBI:59457"/>
        <dbReference type="ChEBI" id="CHEBI:73183"/>
        <dbReference type="EC" id="3.6.1.31"/>
    </reaction>
</comment>
<dbReference type="STRING" id="332977.SAMN05421740_102201"/>
<protein>
    <recommendedName>
        <fullName evidence="10">Putative membrane protein insertion efficiency factor</fullName>
    </recommendedName>
</protein>
<comment type="similarity">
    <text evidence="6">In the N-terminal section; belongs to the PRA-CH family.</text>
</comment>
<dbReference type="Proteomes" id="UP000198916">
    <property type="component" value="Unassembled WGS sequence"/>
</dbReference>
<keyword evidence="10" id="KW-0472">Membrane</keyword>
<evidence type="ECO:0000256" key="2">
    <source>
        <dbReference type="ARBA" id="ARBA00001460"/>
    </source>
</evidence>
<comment type="pathway">
    <text evidence="4">Amino-acid biosynthesis; L-histidine biosynthesis; L-histidine from 5-phospho-alpha-D-ribose 1-diphosphate: step 2/9.</text>
</comment>
<organism evidence="12 13">
    <name type="scientific">Parapedobacter koreensis</name>
    <dbReference type="NCBI Taxonomy" id="332977"/>
    <lineage>
        <taxon>Bacteria</taxon>
        <taxon>Pseudomonadati</taxon>
        <taxon>Bacteroidota</taxon>
        <taxon>Sphingobacteriia</taxon>
        <taxon>Sphingobacteriales</taxon>
        <taxon>Sphingobacteriaceae</taxon>
        <taxon>Parapedobacter</taxon>
    </lineage>
</organism>
<keyword evidence="10" id="KW-1003">Cell membrane</keyword>
<dbReference type="Gene3D" id="3.10.20.810">
    <property type="entry name" value="Phosphoribosyl-AMP cyclohydrolase"/>
    <property type="match status" value="1"/>
</dbReference>
<evidence type="ECO:0000256" key="10">
    <source>
        <dbReference type="HAMAP-Rule" id="MF_00386"/>
    </source>
</evidence>
<evidence type="ECO:0000313" key="12">
    <source>
        <dbReference type="EMBL" id="SEK60466.1"/>
    </source>
</evidence>
<reference evidence="13" key="1">
    <citation type="submission" date="2016-10" db="EMBL/GenBank/DDBJ databases">
        <authorList>
            <person name="Varghese N."/>
            <person name="Submissions S."/>
        </authorList>
    </citation>
    <scope>NUCLEOTIDE SEQUENCE [LARGE SCALE GENOMIC DNA]</scope>
    <source>
        <strain evidence="13">Jip14</strain>
    </source>
</reference>
<evidence type="ECO:0000256" key="9">
    <source>
        <dbReference type="ARBA" id="ARBA00023102"/>
    </source>
</evidence>
<comment type="function">
    <text evidence="10">Could be involved in insertion of integral membrane proteins into the membrane.</text>
</comment>
<dbReference type="EMBL" id="FNZR01000002">
    <property type="protein sequence ID" value="SEK60466.1"/>
    <property type="molecule type" value="Genomic_DNA"/>
</dbReference>
<evidence type="ECO:0000256" key="4">
    <source>
        <dbReference type="ARBA" id="ARBA00005204"/>
    </source>
</evidence>
<name>A0A1H7ID84_9SPHI</name>
<accession>A0A1H7ID84</accession>
<dbReference type="GO" id="GO:0005886">
    <property type="term" value="C:plasma membrane"/>
    <property type="evidence" value="ECO:0007669"/>
    <property type="project" value="UniProtKB-SubCell"/>
</dbReference>
<keyword evidence="8 12" id="KW-0378">Hydrolase</keyword>
<evidence type="ECO:0000256" key="8">
    <source>
        <dbReference type="ARBA" id="ARBA00022801"/>
    </source>
</evidence>
<comment type="pathway">
    <text evidence="3">Amino-acid biosynthesis; L-histidine biosynthesis; L-histidine from 5-phospho-alpha-D-ribose 1-diphosphate: step 3/9.</text>
</comment>
<keyword evidence="13" id="KW-1185">Reference proteome</keyword>
<dbReference type="InterPro" id="IPR038019">
    <property type="entry name" value="PRib_AMP_CycHydrolase_sf"/>
</dbReference>
<dbReference type="SMART" id="SM01234">
    <property type="entry name" value="Haemolytic"/>
    <property type="match status" value="1"/>
</dbReference>
<dbReference type="AlphaFoldDB" id="A0A1H7ID84"/>
<dbReference type="GO" id="GO:0004636">
    <property type="term" value="F:phosphoribosyl-ATP diphosphatase activity"/>
    <property type="evidence" value="ECO:0007669"/>
    <property type="project" value="UniProtKB-EC"/>
</dbReference>
<comment type="similarity">
    <text evidence="5">In the C-terminal section; belongs to the PRA-PH family.</text>
</comment>
<evidence type="ECO:0000256" key="1">
    <source>
        <dbReference type="ARBA" id="ARBA00000024"/>
    </source>
</evidence>
<dbReference type="UniPathway" id="UPA00031">
    <property type="reaction ID" value="UER00008"/>
</dbReference>
<comment type="similarity">
    <text evidence="10">Belongs to the UPF0161 family.</text>
</comment>
<evidence type="ECO:0000256" key="3">
    <source>
        <dbReference type="ARBA" id="ARBA00005169"/>
    </source>
</evidence>